<evidence type="ECO:0000313" key="4">
    <source>
        <dbReference type="Proteomes" id="UP000224634"/>
    </source>
</evidence>
<reference evidence="3 4" key="1">
    <citation type="submission" date="2017-10" db="EMBL/GenBank/DDBJ databases">
        <title>Comparative genomics in systemic dimorphic fungi from Ajellomycetaceae.</title>
        <authorList>
            <person name="Munoz J.F."/>
            <person name="Mcewen J.G."/>
            <person name="Clay O.K."/>
            <person name="Cuomo C.A."/>
        </authorList>
    </citation>
    <scope>NUCLEOTIDE SEQUENCE [LARGE SCALE GENOMIC DNA]</scope>
    <source>
        <strain evidence="3 4">UAMH7299</strain>
    </source>
</reference>
<protein>
    <submittedName>
        <fullName evidence="3">Uncharacterized protein</fullName>
    </submittedName>
</protein>
<feature type="region of interest" description="Disordered" evidence="1">
    <location>
        <begin position="252"/>
        <end position="272"/>
    </location>
</feature>
<keyword evidence="2" id="KW-0472">Membrane</keyword>
<feature type="transmembrane region" description="Helical" evidence="2">
    <location>
        <begin position="223"/>
        <end position="245"/>
    </location>
</feature>
<sequence>MKQASVLITLSVKPFLPPIASTPTQDTFSSLSVPVTTAAITSSPYCTTAIIPPASSSPTASLSGSKPYSAVTLTNTASAITDRLRVSPSIASFNGSKLLTGTCTSPIALITPGPEGRVWEYPWIGCSEIHQDCCPFNIHARMYLSRCPQDYTTTRSSCCPSGWKIYSEQIGGQTSCYTTASVLLITAPRSETTNTIAFTDLMFSMRYELYSALTAQRLDHSTLIGIIVGSIAGVCILSGAAFLFWRRRKRPRSRDSSEPSPATQLPDNPIHELQATDNPRIRLYATNEFLMTSIKTLGYPNSLRTTASSSNLPRYNSRVPIHDVAELPGSTLVNEYHPAFRSDPAIPMSLDRFQRPCRIVSNKAVQIA</sequence>
<evidence type="ECO:0000313" key="3">
    <source>
        <dbReference type="EMBL" id="PGH11675.1"/>
    </source>
</evidence>
<organism evidence="3 4">
    <name type="scientific">Polytolypa hystricis (strain UAMH7299)</name>
    <dbReference type="NCBI Taxonomy" id="1447883"/>
    <lineage>
        <taxon>Eukaryota</taxon>
        <taxon>Fungi</taxon>
        <taxon>Dikarya</taxon>
        <taxon>Ascomycota</taxon>
        <taxon>Pezizomycotina</taxon>
        <taxon>Eurotiomycetes</taxon>
        <taxon>Eurotiomycetidae</taxon>
        <taxon>Onygenales</taxon>
        <taxon>Onygenales incertae sedis</taxon>
        <taxon>Polytolypa</taxon>
    </lineage>
</organism>
<dbReference type="OrthoDB" id="3065412at2759"/>
<comment type="caution">
    <text evidence="3">The sequence shown here is derived from an EMBL/GenBank/DDBJ whole genome shotgun (WGS) entry which is preliminary data.</text>
</comment>
<proteinExistence type="predicted"/>
<evidence type="ECO:0000256" key="2">
    <source>
        <dbReference type="SAM" id="Phobius"/>
    </source>
</evidence>
<evidence type="ECO:0000256" key="1">
    <source>
        <dbReference type="SAM" id="MobiDB-lite"/>
    </source>
</evidence>
<keyword evidence="2" id="KW-1133">Transmembrane helix</keyword>
<dbReference type="AlphaFoldDB" id="A0A2B7XRU8"/>
<dbReference type="Proteomes" id="UP000224634">
    <property type="component" value="Unassembled WGS sequence"/>
</dbReference>
<gene>
    <name evidence="3" type="ORF">AJ80_07043</name>
</gene>
<name>A0A2B7XRU8_POLH7</name>
<keyword evidence="4" id="KW-1185">Reference proteome</keyword>
<dbReference type="STRING" id="1447883.A0A2B7XRU8"/>
<keyword evidence="2" id="KW-0812">Transmembrane</keyword>
<dbReference type="EMBL" id="PDNA01000129">
    <property type="protein sequence ID" value="PGH11675.1"/>
    <property type="molecule type" value="Genomic_DNA"/>
</dbReference>
<accession>A0A2B7XRU8</accession>